<keyword evidence="5 11" id="KW-0808">Transferase</keyword>
<dbReference type="Proteomes" id="UP001187531">
    <property type="component" value="Unassembled WGS sequence"/>
</dbReference>
<comment type="subcellular location">
    <subcellularLocation>
        <location evidence="1 11">Membrane</location>
        <topology evidence="1 11">Single-pass type II membrane protein</topology>
    </subcellularLocation>
</comment>
<dbReference type="PANTHER" id="PTHR19300">
    <property type="entry name" value="BETA-1,4-GALACTOSYLTRANSFERASE"/>
    <property type="match status" value="1"/>
</dbReference>
<evidence type="ECO:0000259" key="12">
    <source>
        <dbReference type="Pfam" id="PF02709"/>
    </source>
</evidence>
<accession>A0AA88HTN9</accession>
<evidence type="ECO:0000256" key="6">
    <source>
        <dbReference type="ARBA" id="ARBA00022692"/>
    </source>
</evidence>
<dbReference type="InterPro" id="IPR029044">
    <property type="entry name" value="Nucleotide-diphossugar_trans"/>
</dbReference>
<keyword evidence="10 11" id="KW-0325">Glycoprotein</keyword>
<keyword evidence="15" id="KW-1185">Reference proteome</keyword>
<keyword evidence="8 11" id="KW-1133">Transmembrane helix</keyword>
<evidence type="ECO:0000313" key="15">
    <source>
        <dbReference type="Proteomes" id="UP001187531"/>
    </source>
</evidence>
<dbReference type="PRINTS" id="PR02050">
    <property type="entry name" value="B14GALTRFASE"/>
</dbReference>
<evidence type="ECO:0000256" key="5">
    <source>
        <dbReference type="ARBA" id="ARBA00022679"/>
    </source>
</evidence>
<dbReference type="GO" id="GO:0046872">
    <property type="term" value="F:metal ion binding"/>
    <property type="evidence" value="ECO:0007669"/>
    <property type="project" value="UniProtKB-UniRule"/>
</dbReference>
<evidence type="ECO:0000256" key="4">
    <source>
        <dbReference type="ARBA" id="ARBA00022676"/>
    </source>
</evidence>
<evidence type="ECO:0000256" key="3">
    <source>
        <dbReference type="ARBA" id="ARBA00005735"/>
    </source>
</evidence>
<protein>
    <recommendedName>
        <fullName evidence="11">Beta-1,4-N-acetylgalactosaminyltransferase</fullName>
        <ecNumber evidence="11">2.4.1.-</ecNumber>
    </recommendedName>
    <alternativeName>
        <fullName evidence="11">Beta-4-GalNAcT</fullName>
    </alternativeName>
</protein>
<dbReference type="GO" id="GO:0006688">
    <property type="term" value="P:glycosphingolipid biosynthetic process"/>
    <property type="evidence" value="ECO:0007669"/>
    <property type="project" value="TreeGrafter"/>
</dbReference>
<gene>
    <name evidence="14" type="ORF">QYM36_010223</name>
</gene>
<feature type="domain" description="Galactosyltransferase N-terminal" evidence="13">
    <location>
        <begin position="99"/>
        <end position="231"/>
    </location>
</feature>
<comment type="pathway">
    <text evidence="2 11">Protein modification; protein glycosylation.</text>
</comment>
<proteinExistence type="inferred from homology"/>
<evidence type="ECO:0000256" key="8">
    <source>
        <dbReference type="ARBA" id="ARBA00022989"/>
    </source>
</evidence>
<dbReference type="AlphaFoldDB" id="A0AA88HTN9"/>
<dbReference type="Pfam" id="PF02709">
    <property type="entry name" value="Glyco_transf_7C"/>
    <property type="match status" value="1"/>
</dbReference>
<evidence type="ECO:0000256" key="11">
    <source>
        <dbReference type="RuleBase" id="RU368121"/>
    </source>
</evidence>
<evidence type="ECO:0000256" key="9">
    <source>
        <dbReference type="ARBA" id="ARBA00023136"/>
    </source>
</evidence>
<sequence>MIEVCRSHFYKIILGLVCALTLWQLLVLQNVQERVFIANFQYNISNIVNHFSSEKVSNSFSLPKETRSAGGVNFSSFWEPSNLYLRNETEFGNSSYDLCPETPINLDGHITVLKTSPTLEELESHITNLMPGGRFKPFHCKARHKVAIVVPYRDRKQHLAVFLQHLHPFLQKQELDYGIYVVEQIGKSLFNRAMLMNIGAAEALRQYDYQCFIFHDVDLLPEDDRNIYSCPEMPRHMSVAVDVFDYKLPYQGLFGGVSAMNRSHFEKVNGFSNMFWGWGGEDDDMSNRIRYKKLLISRYPANIARYVMLSHSKAKPNPSRFRVMKNGAKRAQVDGLKNLRYKRVKIQFMKLCTWISVDISPKERS</sequence>
<comment type="cofactor">
    <cofactor evidence="11">
        <name>Mn(2+)</name>
        <dbReference type="ChEBI" id="CHEBI:29035"/>
    </cofactor>
</comment>
<reference evidence="14" key="1">
    <citation type="submission" date="2023-07" db="EMBL/GenBank/DDBJ databases">
        <title>Chromosome-level genome assembly of Artemia franciscana.</title>
        <authorList>
            <person name="Jo E."/>
        </authorList>
    </citation>
    <scope>NUCLEOTIDE SEQUENCE</scope>
    <source>
        <tissue evidence="14">Whole body</tissue>
    </source>
</reference>
<evidence type="ECO:0000259" key="13">
    <source>
        <dbReference type="Pfam" id="PF13733"/>
    </source>
</evidence>
<dbReference type="GO" id="GO:0016020">
    <property type="term" value="C:membrane"/>
    <property type="evidence" value="ECO:0007669"/>
    <property type="project" value="UniProtKB-SubCell"/>
</dbReference>
<evidence type="ECO:0000256" key="10">
    <source>
        <dbReference type="ARBA" id="ARBA00023180"/>
    </source>
</evidence>
<dbReference type="SUPFAM" id="SSF53448">
    <property type="entry name" value="Nucleotide-diphospho-sugar transferases"/>
    <property type="match status" value="1"/>
</dbReference>
<keyword evidence="4 11" id="KW-0328">Glycosyltransferase</keyword>
<comment type="caution">
    <text evidence="14">The sequence shown here is derived from an EMBL/GenBank/DDBJ whole genome shotgun (WGS) entry which is preliminary data.</text>
</comment>
<dbReference type="GO" id="GO:0033842">
    <property type="term" value="F:N-acetyl-beta-glucosaminyl-derivative 4-beta-N-acetylgalactosaminyltransferase activity"/>
    <property type="evidence" value="ECO:0007669"/>
    <property type="project" value="TreeGrafter"/>
</dbReference>
<dbReference type="GO" id="GO:0008378">
    <property type="term" value="F:galactosyltransferase activity"/>
    <property type="evidence" value="ECO:0007669"/>
    <property type="project" value="TreeGrafter"/>
</dbReference>
<dbReference type="EC" id="2.4.1.-" evidence="11"/>
<dbReference type="Pfam" id="PF13733">
    <property type="entry name" value="Glyco_transf_7N"/>
    <property type="match status" value="1"/>
</dbReference>
<keyword evidence="7 11" id="KW-0735">Signal-anchor</keyword>
<dbReference type="GO" id="GO:0005975">
    <property type="term" value="P:carbohydrate metabolic process"/>
    <property type="evidence" value="ECO:0007669"/>
    <property type="project" value="InterPro"/>
</dbReference>
<keyword evidence="9 11" id="KW-0472">Membrane</keyword>
<dbReference type="InterPro" id="IPR003859">
    <property type="entry name" value="Galactosyl_T"/>
</dbReference>
<evidence type="ECO:0000313" key="14">
    <source>
        <dbReference type="EMBL" id="KAK2715565.1"/>
    </source>
</evidence>
<feature type="transmembrane region" description="Helical" evidence="11">
    <location>
        <begin position="12"/>
        <end position="31"/>
    </location>
</feature>
<feature type="domain" description="Galactosyltransferase C-terminal" evidence="12">
    <location>
        <begin position="235"/>
        <end position="311"/>
    </location>
</feature>
<dbReference type="Gene3D" id="3.90.550.10">
    <property type="entry name" value="Spore Coat Polysaccharide Biosynthesis Protein SpsA, Chain A"/>
    <property type="match status" value="1"/>
</dbReference>
<evidence type="ECO:0000256" key="7">
    <source>
        <dbReference type="ARBA" id="ARBA00022968"/>
    </source>
</evidence>
<dbReference type="CDD" id="cd00899">
    <property type="entry name" value="b4GalT"/>
    <property type="match status" value="1"/>
</dbReference>
<keyword evidence="6 11" id="KW-0812">Transmembrane</keyword>
<evidence type="ECO:0000256" key="2">
    <source>
        <dbReference type="ARBA" id="ARBA00004922"/>
    </source>
</evidence>
<keyword evidence="11" id="KW-0464">Manganese</keyword>
<comment type="function">
    <text evidence="11">Catalyzes the transfer of galactose onto proteins or lipids.</text>
</comment>
<organism evidence="14 15">
    <name type="scientific">Artemia franciscana</name>
    <name type="common">Brine shrimp</name>
    <name type="synonym">Artemia sanfranciscana</name>
    <dbReference type="NCBI Taxonomy" id="6661"/>
    <lineage>
        <taxon>Eukaryota</taxon>
        <taxon>Metazoa</taxon>
        <taxon>Ecdysozoa</taxon>
        <taxon>Arthropoda</taxon>
        <taxon>Crustacea</taxon>
        <taxon>Branchiopoda</taxon>
        <taxon>Anostraca</taxon>
        <taxon>Artemiidae</taxon>
        <taxon>Artemia</taxon>
    </lineage>
</organism>
<keyword evidence="11" id="KW-0479">Metal-binding</keyword>
<dbReference type="GO" id="GO:0005794">
    <property type="term" value="C:Golgi apparatus"/>
    <property type="evidence" value="ECO:0007669"/>
    <property type="project" value="TreeGrafter"/>
</dbReference>
<dbReference type="EMBL" id="JAVRJZ010000012">
    <property type="protein sequence ID" value="KAK2715565.1"/>
    <property type="molecule type" value="Genomic_DNA"/>
</dbReference>
<dbReference type="InterPro" id="IPR027995">
    <property type="entry name" value="Galactosyl_T_N"/>
</dbReference>
<evidence type="ECO:0000256" key="1">
    <source>
        <dbReference type="ARBA" id="ARBA00004606"/>
    </source>
</evidence>
<comment type="similarity">
    <text evidence="3 11">Belongs to the glycosyltransferase 7 family.</text>
</comment>
<dbReference type="PANTHER" id="PTHR19300:SF57">
    <property type="entry name" value="BETA-1,4-N-ACETYLGALACTOSAMINYLTRANSFERASE"/>
    <property type="match status" value="1"/>
</dbReference>
<name>A0AA88HTN9_ARTSF</name>
<dbReference type="InterPro" id="IPR027791">
    <property type="entry name" value="Galactosyl_T_C"/>
</dbReference>